<evidence type="ECO:0000313" key="4">
    <source>
        <dbReference type="EMBL" id="QIZ21222.1"/>
    </source>
</evidence>
<dbReference type="Proteomes" id="UP000501094">
    <property type="component" value="Chromosome"/>
</dbReference>
<name>A0A6H1Q2R6_9PROT</name>
<evidence type="ECO:0000259" key="3">
    <source>
        <dbReference type="Pfam" id="PF13477"/>
    </source>
</evidence>
<proteinExistence type="predicted"/>
<evidence type="ECO:0000256" key="2">
    <source>
        <dbReference type="ARBA" id="ARBA00022679"/>
    </source>
</evidence>
<dbReference type="AlphaFoldDB" id="A0A6H1Q2R6"/>
<protein>
    <submittedName>
        <fullName evidence="4">Lipopolysaccharide heptosyltransferase family protein</fullName>
    </submittedName>
</protein>
<dbReference type="EMBL" id="CP038852">
    <property type="protein sequence ID" value="QIZ21222.1"/>
    <property type="molecule type" value="Genomic_DNA"/>
</dbReference>
<sequence>MKSCIYLSYKGLGANLLHLAYCHEIAKKYGPVTIITLCGNLEAALKDDPLIEKIIFISKYHKRFIDILKLKKLLDTFNFDQIFIFYPSLRIYLASILSNIKKVFCYPLLKKNKLHLVEAAKKFTEKSLEINSSSTETDFFIHKEKIENINNNIDNKKFKIVIGAGSSGPTTKWGAKNFYNLINRLNNNGNYYFFILCGPNDKSLSEEITNNINNNNYVSLYNKKIEEVIPFLCSANMYVGNDSFGSHITAQSGIRSLVILLDSPKAYTDYSKNYQRIFPENTKIENITHGSNLNPDDVSVEKVYQEILNNKF</sequence>
<keyword evidence="5" id="KW-1185">Reference proteome</keyword>
<accession>A0A6H1Q2R6</accession>
<reference evidence="4 5" key="1">
    <citation type="journal article" date="2020" name="Nat. Microbiol.">
        <title>Lysogenic host-virus interactions in SAR11 marine bacteria.</title>
        <authorList>
            <person name="Morris R.M."/>
            <person name="Cain K.R."/>
            <person name="Hvorecny K.L."/>
            <person name="Kollman J.M."/>
        </authorList>
    </citation>
    <scope>NUCLEOTIDE SEQUENCE [LARGE SCALE GENOMIC DNA]</scope>
    <source>
        <strain evidence="4 5">NP1</strain>
    </source>
</reference>
<keyword evidence="1" id="KW-0328">Glycosyltransferase</keyword>
<dbReference type="InterPro" id="IPR028098">
    <property type="entry name" value="Glyco_trans_4-like_N"/>
</dbReference>
<organism evidence="4 5">
    <name type="scientific">Candidatus Pelagibacter giovannonii</name>
    <dbReference type="NCBI Taxonomy" id="2563896"/>
    <lineage>
        <taxon>Bacteria</taxon>
        <taxon>Pseudomonadati</taxon>
        <taxon>Pseudomonadota</taxon>
        <taxon>Alphaproteobacteria</taxon>
        <taxon>Candidatus Pelagibacterales</taxon>
        <taxon>Candidatus Pelagibacteraceae</taxon>
        <taxon>Candidatus Pelagibacter</taxon>
    </lineage>
</organism>
<dbReference type="KEGG" id="peg:E5R92_05430"/>
<keyword evidence="2 4" id="KW-0808">Transferase</keyword>
<dbReference type="PANTHER" id="PTHR30160">
    <property type="entry name" value="TETRAACYLDISACCHARIDE 4'-KINASE-RELATED"/>
    <property type="match status" value="1"/>
</dbReference>
<dbReference type="Pfam" id="PF13477">
    <property type="entry name" value="Glyco_trans_4_2"/>
    <property type="match status" value="1"/>
</dbReference>
<dbReference type="Gene3D" id="3.40.50.2000">
    <property type="entry name" value="Glycogen Phosphorylase B"/>
    <property type="match status" value="2"/>
</dbReference>
<dbReference type="RefSeq" id="WP_168607081.1">
    <property type="nucleotide sequence ID" value="NZ_CP038852.1"/>
</dbReference>
<dbReference type="SUPFAM" id="SSF53756">
    <property type="entry name" value="UDP-Glycosyltransferase/glycogen phosphorylase"/>
    <property type="match status" value="1"/>
</dbReference>
<dbReference type="GO" id="GO:0009244">
    <property type="term" value="P:lipopolysaccharide core region biosynthetic process"/>
    <property type="evidence" value="ECO:0007669"/>
    <property type="project" value="TreeGrafter"/>
</dbReference>
<dbReference type="InterPro" id="IPR002201">
    <property type="entry name" value="Glyco_trans_9"/>
</dbReference>
<gene>
    <name evidence="4" type="ORF">E5R92_05430</name>
</gene>
<evidence type="ECO:0000313" key="5">
    <source>
        <dbReference type="Proteomes" id="UP000501094"/>
    </source>
</evidence>
<dbReference type="Pfam" id="PF01075">
    <property type="entry name" value="Glyco_transf_9"/>
    <property type="match status" value="1"/>
</dbReference>
<dbReference type="GO" id="GO:0005829">
    <property type="term" value="C:cytosol"/>
    <property type="evidence" value="ECO:0007669"/>
    <property type="project" value="TreeGrafter"/>
</dbReference>
<feature type="domain" description="Glycosyltransferase subfamily 4-like N-terminal" evidence="3">
    <location>
        <begin position="16"/>
        <end position="103"/>
    </location>
</feature>
<dbReference type="InterPro" id="IPR051199">
    <property type="entry name" value="LPS_LOS_Heptosyltrfase"/>
</dbReference>
<evidence type="ECO:0000256" key="1">
    <source>
        <dbReference type="ARBA" id="ARBA00022676"/>
    </source>
</evidence>
<dbReference type="GO" id="GO:0008713">
    <property type="term" value="F:ADP-heptose-lipopolysaccharide heptosyltransferase activity"/>
    <property type="evidence" value="ECO:0007669"/>
    <property type="project" value="TreeGrafter"/>
</dbReference>